<proteinExistence type="predicted"/>
<dbReference type="EMBL" id="HBNR01032082">
    <property type="protein sequence ID" value="CAE4586553.1"/>
    <property type="molecule type" value="Transcribed_RNA"/>
</dbReference>
<dbReference type="Gene3D" id="3.40.50.300">
    <property type="entry name" value="P-loop containing nucleotide triphosphate hydrolases"/>
    <property type="match status" value="2"/>
</dbReference>
<dbReference type="Pfam" id="PF04851">
    <property type="entry name" value="ResIII"/>
    <property type="match status" value="1"/>
</dbReference>
<evidence type="ECO:0000259" key="1">
    <source>
        <dbReference type="PROSITE" id="PS51192"/>
    </source>
</evidence>
<dbReference type="SMART" id="SM00490">
    <property type="entry name" value="HELICc"/>
    <property type="match status" value="1"/>
</dbReference>
<dbReference type="GO" id="GO:0003677">
    <property type="term" value="F:DNA binding"/>
    <property type="evidence" value="ECO:0007669"/>
    <property type="project" value="InterPro"/>
</dbReference>
<sequence length="618" mass="67642">MELRPYQSRIVGQAEASGNTVVVLPTGAGKTLIAAELIKRVGGTCLFLVPTCLLVEQQAKAVGKWTKLSVGEYMGGATLPSRFQVLVSTPKAFQVAQAKGTVSLAWSAFRLVVFDEVHHVLKDHPYRKLAQHLAQVNGSAPRVLGLTASLTYAVGEKQVEAAIRRLCTDLRIASMASATDEELRSSGYHALKAKAEVEPVDIPGAVPAGVVPAAWRKPHMMHETFFERLRNNTSTLAAQRLYAAVSAMEAQVSSADPEFRTPLHNRSLKAWGEYANRNKDRSPLYAALEHWYEALKILVVSWEEAADAAATFLEMCGEKAAQQHLLWSQAARQAQSMFWNGLPESFPRFENLKDVLLYRHESFSAATGGFRGIVFAQQRVMTHILEHVIRRDEELSSCFRTACIYATSSPATASLAVTAHQSKRRLDQFASGAVNLLIATSVAEEGMDVPAMNCAICFDPMLNSVSFVQRRGRARQANSAFVVLSEREDRNASKLAEVEQQQLAIVRGFNPEKCAADPAVETVAQRSRERNAREVLARVAAPSEAVAALNLFCKKTKAEVREEWGQQGKLWTCTLSYSSALRSVSAACGQAVADRKAAKREAAAALVETLRSDMSARP</sequence>
<feature type="domain" description="Helicase ATP-binding" evidence="1">
    <location>
        <begin position="11"/>
        <end position="168"/>
    </location>
</feature>
<reference evidence="3" key="1">
    <citation type="submission" date="2021-01" db="EMBL/GenBank/DDBJ databases">
        <authorList>
            <person name="Corre E."/>
            <person name="Pelletier E."/>
            <person name="Niang G."/>
            <person name="Scheremetjew M."/>
            <person name="Finn R."/>
            <person name="Kale V."/>
            <person name="Holt S."/>
            <person name="Cochrane G."/>
            <person name="Meng A."/>
            <person name="Brown T."/>
            <person name="Cohen L."/>
        </authorList>
    </citation>
    <scope>NUCLEOTIDE SEQUENCE</scope>
    <source>
        <strain evidence="3">CCMP3105</strain>
    </source>
</reference>
<dbReference type="PANTHER" id="PTHR14074">
    <property type="entry name" value="HELICASE WITH DEATH DOMAIN-RELATED"/>
    <property type="match status" value="1"/>
</dbReference>
<dbReference type="GO" id="GO:0005737">
    <property type="term" value="C:cytoplasm"/>
    <property type="evidence" value="ECO:0007669"/>
    <property type="project" value="TreeGrafter"/>
</dbReference>
<dbReference type="GO" id="GO:0005524">
    <property type="term" value="F:ATP binding"/>
    <property type="evidence" value="ECO:0007669"/>
    <property type="project" value="InterPro"/>
</dbReference>
<organism evidence="3">
    <name type="scientific">Alexandrium monilatum</name>
    <dbReference type="NCBI Taxonomy" id="311494"/>
    <lineage>
        <taxon>Eukaryota</taxon>
        <taxon>Sar</taxon>
        <taxon>Alveolata</taxon>
        <taxon>Dinophyceae</taxon>
        <taxon>Gonyaulacales</taxon>
        <taxon>Pyrocystaceae</taxon>
        <taxon>Alexandrium</taxon>
    </lineage>
</organism>
<name>A0A7S4V2U7_9DINO</name>
<evidence type="ECO:0000313" key="3">
    <source>
        <dbReference type="EMBL" id="CAE4586553.1"/>
    </source>
</evidence>
<dbReference type="PROSITE" id="PS51192">
    <property type="entry name" value="HELICASE_ATP_BIND_1"/>
    <property type="match status" value="1"/>
</dbReference>
<dbReference type="GO" id="GO:0016787">
    <property type="term" value="F:hydrolase activity"/>
    <property type="evidence" value="ECO:0007669"/>
    <property type="project" value="InterPro"/>
</dbReference>
<evidence type="ECO:0008006" key="4">
    <source>
        <dbReference type="Google" id="ProtNLM"/>
    </source>
</evidence>
<evidence type="ECO:0000259" key="2">
    <source>
        <dbReference type="PROSITE" id="PS51194"/>
    </source>
</evidence>
<feature type="domain" description="Helicase C-terminal" evidence="2">
    <location>
        <begin position="351"/>
        <end position="517"/>
    </location>
</feature>
<dbReference type="SMART" id="SM00487">
    <property type="entry name" value="DEXDc"/>
    <property type="match status" value="1"/>
</dbReference>
<dbReference type="InterPro" id="IPR001650">
    <property type="entry name" value="Helicase_C-like"/>
</dbReference>
<accession>A0A7S4V2U7</accession>
<protein>
    <recommendedName>
        <fullName evidence="4">RNA helicase</fullName>
    </recommendedName>
</protein>
<dbReference type="InterPro" id="IPR027417">
    <property type="entry name" value="P-loop_NTPase"/>
</dbReference>
<dbReference type="Pfam" id="PF00271">
    <property type="entry name" value="Helicase_C"/>
    <property type="match status" value="1"/>
</dbReference>
<dbReference type="InterPro" id="IPR014001">
    <property type="entry name" value="Helicase_ATP-bd"/>
</dbReference>
<dbReference type="PROSITE" id="PS51194">
    <property type="entry name" value="HELICASE_CTER"/>
    <property type="match status" value="1"/>
</dbReference>
<dbReference type="PANTHER" id="PTHR14074:SF16">
    <property type="entry name" value="ANTIVIRAL INNATE IMMUNE RESPONSE RECEPTOR RIG-I"/>
    <property type="match status" value="1"/>
</dbReference>
<gene>
    <name evidence="3" type="ORF">AMON00008_LOCUS21976</name>
</gene>
<dbReference type="InterPro" id="IPR006935">
    <property type="entry name" value="Helicase/UvrB_N"/>
</dbReference>
<dbReference type="AlphaFoldDB" id="A0A7S4V2U7"/>
<dbReference type="InterPro" id="IPR051363">
    <property type="entry name" value="RLR_Helicase"/>
</dbReference>
<dbReference type="SUPFAM" id="SSF52540">
    <property type="entry name" value="P-loop containing nucleoside triphosphate hydrolases"/>
    <property type="match status" value="1"/>
</dbReference>